<name>A0AAD2GWF7_9AGAR</name>
<accession>A0AAD2GWF7</accession>
<organism evidence="1 2">
    <name type="scientific">Mycena citricolor</name>
    <dbReference type="NCBI Taxonomy" id="2018698"/>
    <lineage>
        <taxon>Eukaryota</taxon>
        <taxon>Fungi</taxon>
        <taxon>Dikarya</taxon>
        <taxon>Basidiomycota</taxon>
        <taxon>Agaricomycotina</taxon>
        <taxon>Agaricomycetes</taxon>
        <taxon>Agaricomycetidae</taxon>
        <taxon>Agaricales</taxon>
        <taxon>Marasmiineae</taxon>
        <taxon>Mycenaceae</taxon>
        <taxon>Mycena</taxon>
    </lineage>
</organism>
<feature type="non-terminal residue" evidence="1">
    <location>
        <position position="54"/>
    </location>
</feature>
<evidence type="ECO:0000313" key="1">
    <source>
        <dbReference type="EMBL" id="CAK5263673.1"/>
    </source>
</evidence>
<evidence type="ECO:0000313" key="2">
    <source>
        <dbReference type="Proteomes" id="UP001295794"/>
    </source>
</evidence>
<dbReference type="AlphaFoldDB" id="A0AAD2GWF7"/>
<dbReference type="Proteomes" id="UP001295794">
    <property type="component" value="Unassembled WGS sequence"/>
</dbReference>
<reference evidence="1" key="1">
    <citation type="submission" date="2023-11" db="EMBL/GenBank/DDBJ databases">
        <authorList>
            <person name="De Vega J J."/>
            <person name="De Vega J J."/>
        </authorList>
    </citation>
    <scope>NUCLEOTIDE SEQUENCE</scope>
</reference>
<keyword evidence="2" id="KW-1185">Reference proteome</keyword>
<dbReference type="EMBL" id="CAVNYO010000043">
    <property type="protein sequence ID" value="CAK5263673.1"/>
    <property type="molecule type" value="Genomic_DNA"/>
</dbReference>
<gene>
    <name evidence="1" type="ORF">MYCIT1_LOCUS3226</name>
</gene>
<sequence length="54" mass="5977">MVSKPILSSRPSRTLFTTKDSVHFQFAPGSNRSSKYACSELLYGQVHSISNVTD</sequence>
<protein>
    <submittedName>
        <fullName evidence="1">Uncharacterized protein</fullName>
    </submittedName>
</protein>
<comment type="caution">
    <text evidence="1">The sequence shown here is derived from an EMBL/GenBank/DDBJ whole genome shotgun (WGS) entry which is preliminary data.</text>
</comment>
<proteinExistence type="predicted"/>